<feature type="transmembrane region" description="Helical" evidence="1">
    <location>
        <begin position="201"/>
        <end position="224"/>
    </location>
</feature>
<keyword evidence="1" id="KW-0472">Membrane</keyword>
<dbReference type="Pfam" id="PF00873">
    <property type="entry name" value="ACR_tran"/>
    <property type="match status" value="1"/>
</dbReference>
<dbReference type="Gene3D" id="3.30.70.1440">
    <property type="entry name" value="Multidrug efflux transporter AcrB pore domain"/>
    <property type="match status" value="1"/>
</dbReference>
<protein>
    <submittedName>
        <fullName evidence="2">Multidrug efflux pump subunit AcrB</fullName>
    </submittedName>
</protein>
<accession>A0A444JC50</accession>
<name>A0A444JC50_9BACT</name>
<proteinExistence type="predicted"/>
<dbReference type="InterPro" id="IPR027463">
    <property type="entry name" value="AcrB_DN_DC_subdom"/>
</dbReference>
<evidence type="ECO:0000313" key="2">
    <source>
        <dbReference type="EMBL" id="RWX50666.1"/>
    </source>
</evidence>
<feature type="transmembrane region" description="Helical" evidence="1">
    <location>
        <begin position="173"/>
        <end position="194"/>
    </location>
</feature>
<dbReference type="Gene3D" id="3.30.2090.10">
    <property type="entry name" value="Multidrug efflux transporter AcrB TolC docking domain, DN and DC subdomains"/>
    <property type="match status" value="2"/>
</dbReference>
<dbReference type="PANTHER" id="PTHR32063">
    <property type="match status" value="1"/>
</dbReference>
<dbReference type="SUPFAM" id="SSF82693">
    <property type="entry name" value="Multidrug efflux transporter AcrB pore domain, PN1, PN2, PC1 and PC2 subdomains"/>
    <property type="match status" value="1"/>
</dbReference>
<keyword evidence="3" id="KW-1185">Reference proteome</keyword>
<feature type="transmembrane region" description="Helical" evidence="1">
    <location>
        <begin position="632"/>
        <end position="652"/>
    </location>
</feature>
<dbReference type="SUPFAM" id="SSF82714">
    <property type="entry name" value="Multidrug efflux transporter AcrB TolC docking domain, DN and DC subdomains"/>
    <property type="match status" value="1"/>
</dbReference>
<evidence type="ECO:0000313" key="3">
    <source>
        <dbReference type="Proteomes" id="UP000288892"/>
    </source>
</evidence>
<feature type="transmembrane region" description="Helical" evidence="1">
    <location>
        <begin position="658"/>
        <end position="683"/>
    </location>
</feature>
<dbReference type="PRINTS" id="PR00702">
    <property type="entry name" value="ACRIFLAVINRP"/>
</dbReference>
<comment type="caution">
    <text evidence="2">The sequence shown here is derived from an EMBL/GenBank/DDBJ whole genome shotgun (WGS) entry which is preliminary data.</text>
</comment>
<evidence type="ECO:0000256" key="1">
    <source>
        <dbReference type="SAM" id="Phobius"/>
    </source>
</evidence>
<dbReference type="EMBL" id="MTKS01000283">
    <property type="protein sequence ID" value="RWX50666.1"/>
    <property type="molecule type" value="Genomic_DNA"/>
</dbReference>
<dbReference type="SUPFAM" id="SSF82866">
    <property type="entry name" value="Multidrug efflux transporter AcrB transmembrane domain"/>
    <property type="match status" value="2"/>
</dbReference>
<dbReference type="Gene3D" id="1.20.1640.10">
    <property type="entry name" value="Multidrug efflux transporter AcrB transmembrane domain"/>
    <property type="match status" value="2"/>
</dbReference>
<dbReference type="Gene3D" id="3.30.70.1320">
    <property type="entry name" value="Multidrug efflux transporter AcrB pore domain like"/>
    <property type="match status" value="1"/>
</dbReference>
<feature type="transmembrane region" description="Helical" evidence="1">
    <location>
        <begin position="274"/>
        <end position="291"/>
    </location>
</feature>
<dbReference type="Gene3D" id="3.30.70.1430">
    <property type="entry name" value="Multidrug efflux transporter AcrB pore domain"/>
    <property type="match status" value="1"/>
</dbReference>
<keyword evidence="1" id="KW-1133">Transmembrane helix</keyword>
<reference evidence="2 3" key="1">
    <citation type="submission" date="2017-01" db="EMBL/GenBank/DDBJ databases">
        <title>The cable genome- insights into the physiology and evolution of filamentous bacteria capable of sulfide oxidation via long distance electron transfer.</title>
        <authorList>
            <person name="Schreiber L."/>
            <person name="Bjerg J.T."/>
            <person name="Boggild A."/>
            <person name="Van De Vossenberg J."/>
            <person name="Meysman F."/>
            <person name="Nielsen L.P."/>
            <person name="Schramm A."/>
            <person name="Kjeldsen K.U."/>
        </authorList>
    </citation>
    <scope>NUCLEOTIDE SEQUENCE [LARGE SCALE GENOMIC DNA]</scope>
    <source>
        <strain evidence="2">A5</strain>
    </source>
</reference>
<feature type="transmembrane region" description="Helical" evidence="1">
    <location>
        <begin position="606"/>
        <end position="625"/>
    </location>
</feature>
<dbReference type="InterPro" id="IPR001036">
    <property type="entry name" value="Acrflvin-R"/>
</dbReference>
<sequence length="768" mass="84719">SIATIREGFAETDREAWYNGKRAVTLSVYRTGDQTPIEISEAVHAYMDELAPTLPAGVQLTASRDRSEMYKDRLDLLLRNGALGLLLVMVTLGLFLEPRLAFWVSMGIPISIIGSILILYFVGGSINMISMFAFIITLGIVVDDAVVVGENIYHKREEGLVPYRAAFTGVIDMSAPVLIAVATNVIAFLPLLFVSGSTGRFFSVLPEVVISVFLLSLVECLYILPAHLNYPKQEKSNRLLLLLGKIPIFCDRLLDRFINGPFTWLLRLSLSGRYVVAALALAVLVIGYAYWDSGHINFSFRPRIETDSIDAEIELPYGVSMDEVKRVVRQVELGGIRALEKNGGQSIMIGMRTDIGKGGSNAAEVSITLVPQNERSVTTRDFSTAWRQEVGEIAGLEKLFFDFLVGPGGAAAINIELSHPDPTTLELAAADLAEAVSRYEGVTDINDGFAQGKPQYDFKMLPEGRAAGLTARDLGRQVRHAFYGAEVLRQQRGRNEVKVVVRLPEDERNSLLHLEKLLLRTPDGGEMPLNRAAKVIQGRAYTQIERVDGRRVLDVTANVIAGKANENKILAALKKDFLPELVARYNGLSYSFAGQQREKGKALNELLTGLCFSMAAIFCLLAMLFRSYIQSLMVMISIPFGLLSALLGHVIMGYNLSIISLFGMIALCGVVINDSLVFMVTANRYRDLGMTPFEAALNSAARRFRPIMLTSLTTFFGLAPMIFEESVQARFLVPMALSLGYGILFTTLVILVLMPVLYMIYYDLVGRE</sequence>
<dbReference type="AlphaFoldDB" id="A0A444JC50"/>
<feature type="transmembrane region" description="Helical" evidence="1">
    <location>
        <begin position="102"/>
        <end position="122"/>
    </location>
</feature>
<feature type="transmembrane region" description="Helical" evidence="1">
    <location>
        <begin position="76"/>
        <end position="96"/>
    </location>
</feature>
<feature type="non-terminal residue" evidence="2">
    <location>
        <position position="1"/>
    </location>
</feature>
<gene>
    <name evidence="2" type="ORF">VU01_12832</name>
</gene>
<organism evidence="2 3">
    <name type="scientific">Candidatus Electrothrix marina</name>
    <dbReference type="NCBI Taxonomy" id="1859130"/>
    <lineage>
        <taxon>Bacteria</taxon>
        <taxon>Pseudomonadati</taxon>
        <taxon>Thermodesulfobacteriota</taxon>
        <taxon>Desulfobulbia</taxon>
        <taxon>Desulfobulbales</taxon>
        <taxon>Desulfobulbaceae</taxon>
        <taxon>Candidatus Electrothrix</taxon>
    </lineage>
</organism>
<keyword evidence="1" id="KW-0812">Transmembrane</keyword>
<feature type="transmembrane region" description="Helical" evidence="1">
    <location>
        <begin position="735"/>
        <end position="761"/>
    </location>
</feature>
<feature type="transmembrane region" description="Helical" evidence="1">
    <location>
        <begin position="129"/>
        <end position="153"/>
    </location>
</feature>
<dbReference type="PANTHER" id="PTHR32063:SF33">
    <property type="entry name" value="RND SUPERFAMILY EFFLUX PUMP PERMEASE COMPONENT"/>
    <property type="match status" value="1"/>
</dbReference>
<dbReference type="GO" id="GO:0005886">
    <property type="term" value="C:plasma membrane"/>
    <property type="evidence" value="ECO:0007669"/>
    <property type="project" value="TreeGrafter"/>
</dbReference>
<dbReference type="Proteomes" id="UP000288892">
    <property type="component" value="Unassembled WGS sequence"/>
</dbReference>
<dbReference type="GO" id="GO:0042910">
    <property type="term" value="F:xenobiotic transmembrane transporter activity"/>
    <property type="evidence" value="ECO:0007669"/>
    <property type="project" value="TreeGrafter"/>
</dbReference>